<comment type="caution">
    <text evidence="11">The sequence shown here is derived from an EMBL/GenBank/DDBJ whole genome shotgun (WGS) entry which is preliminary data.</text>
</comment>
<evidence type="ECO:0000313" key="12">
    <source>
        <dbReference type="Proteomes" id="UP000094056"/>
    </source>
</evidence>
<gene>
    <name evidence="11" type="primary">ddpX</name>
    <name evidence="11" type="ORF">SCARUB_01395</name>
</gene>
<dbReference type="EC" id="3.4.13.22" evidence="9 10"/>
<keyword evidence="5 9" id="KW-0862">Zinc</keyword>
<feature type="active site" description="Proton donor/acceptor" evidence="9">
    <location>
        <position position="222"/>
    </location>
</feature>
<dbReference type="InterPro" id="IPR009045">
    <property type="entry name" value="Zn_M74/Hedgehog-like"/>
</dbReference>
<evidence type="ECO:0000256" key="2">
    <source>
        <dbReference type="ARBA" id="ARBA00022670"/>
    </source>
</evidence>
<keyword evidence="2 9" id="KW-0645">Protease</keyword>
<dbReference type="GO" id="GO:0006508">
    <property type="term" value="P:proteolysis"/>
    <property type="evidence" value="ECO:0007669"/>
    <property type="project" value="UniProtKB-KW"/>
</dbReference>
<protein>
    <recommendedName>
        <fullName evidence="9 10">D-alanyl-D-alanine dipeptidase</fullName>
        <shortName evidence="9 10">D-Ala-D-Ala dipeptidase</shortName>
        <ecNumber evidence="9 10">3.4.13.22</ecNumber>
    </recommendedName>
</protein>
<proteinExistence type="inferred from homology"/>
<dbReference type="GO" id="GO:0160237">
    <property type="term" value="F:D-Ala-D-Ala dipeptidase activity"/>
    <property type="evidence" value="ECO:0007669"/>
    <property type="project" value="UniProtKB-EC"/>
</dbReference>
<name>A0A1E3XCW5_9BACT</name>
<evidence type="ECO:0000256" key="6">
    <source>
        <dbReference type="ARBA" id="ARBA00022997"/>
    </source>
</evidence>
<dbReference type="HAMAP" id="MF_01924">
    <property type="entry name" value="A_A_dipeptidase"/>
    <property type="match status" value="1"/>
</dbReference>
<keyword evidence="3 9" id="KW-0479">Metal-binding</keyword>
<accession>A0A1E3XCW5</accession>
<dbReference type="GO" id="GO:0008270">
    <property type="term" value="F:zinc ion binding"/>
    <property type="evidence" value="ECO:0007669"/>
    <property type="project" value="UniProtKB-UniRule"/>
</dbReference>
<dbReference type="SUPFAM" id="SSF55166">
    <property type="entry name" value="Hedgehog/DD-peptidase"/>
    <property type="match status" value="1"/>
</dbReference>
<evidence type="ECO:0000256" key="3">
    <source>
        <dbReference type="ARBA" id="ARBA00022723"/>
    </source>
</evidence>
<dbReference type="CDD" id="cd14843">
    <property type="entry name" value="D-Ala-D-Ala_dipeptidase_like"/>
    <property type="match status" value="1"/>
</dbReference>
<evidence type="ECO:0000313" key="11">
    <source>
        <dbReference type="EMBL" id="ODS33487.1"/>
    </source>
</evidence>
<sequence>MRFLKRQSDLSNYAFLPIFPLKNPEGWREIDIHECGESLVPLSAVSPDQIVVDSWYYKEGYSNAMKECCVRETVAQQLCKASEMLPMGWKIVIFDAWRSLELQQQIFEKYKAKLKRKYPEFSKHKLNQEVQKYVSLPSSNSSSPSPHVSGGAVDLSLRDDSGKNLDMGTEFDTFYDESYTRYYESKLEQDGKLSRREQKWLENRRILFHALTCVGFTNFPEEWWHFDYGNQFWARIKGKEAIYGITSFNENRAICKRSLAHRKES</sequence>
<evidence type="ECO:0000256" key="7">
    <source>
        <dbReference type="ARBA" id="ARBA00023049"/>
    </source>
</evidence>
<dbReference type="Gene3D" id="3.30.1380.10">
    <property type="match status" value="1"/>
</dbReference>
<dbReference type="EMBL" id="MAYW01000027">
    <property type="protein sequence ID" value="ODS33487.1"/>
    <property type="molecule type" value="Genomic_DNA"/>
</dbReference>
<evidence type="ECO:0000256" key="8">
    <source>
        <dbReference type="ARBA" id="ARBA00023316"/>
    </source>
</evidence>
<dbReference type="Pfam" id="PF01427">
    <property type="entry name" value="Peptidase_M15"/>
    <property type="match status" value="1"/>
</dbReference>
<dbReference type="GO" id="GO:0071555">
    <property type="term" value="P:cell wall organization"/>
    <property type="evidence" value="ECO:0007669"/>
    <property type="project" value="UniProtKB-KW"/>
</dbReference>
<dbReference type="Proteomes" id="UP000094056">
    <property type="component" value="Unassembled WGS sequence"/>
</dbReference>
<dbReference type="PANTHER" id="PTHR43126">
    <property type="entry name" value="D-ALANYL-D-ALANINE DIPEPTIDASE"/>
    <property type="match status" value="1"/>
</dbReference>
<dbReference type="PANTHER" id="PTHR43126:SF2">
    <property type="entry name" value="D-ALANYL-D-ALANINE DIPEPTIDASE"/>
    <property type="match status" value="1"/>
</dbReference>
<dbReference type="PIRSF" id="PIRSF026671">
    <property type="entry name" value="AA_dipeptidase"/>
    <property type="match status" value="1"/>
</dbReference>
<evidence type="ECO:0000256" key="4">
    <source>
        <dbReference type="ARBA" id="ARBA00022801"/>
    </source>
</evidence>
<evidence type="ECO:0000256" key="5">
    <source>
        <dbReference type="ARBA" id="ARBA00022833"/>
    </source>
</evidence>
<dbReference type="AlphaFoldDB" id="A0A1E3XCW5"/>
<organism evidence="11 12">
    <name type="scientific">Candidatus Scalindua rubra</name>
    <dbReference type="NCBI Taxonomy" id="1872076"/>
    <lineage>
        <taxon>Bacteria</taxon>
        <taxon>Pseudomonadati</taxon>
        <taxon>Planctomycetota</taxon>
        <taxon>Candidatus Brocadiia</taxon>
        <taxon>Candidatus Brocadiales</taxon>
        <taxon>Candidatus Scalinduaceae</taxon>
        <taxon>Candidatus Scalindua</taxon>
    </lineage>
</organism>
<comment type="function">
    <text evidence="9 10">Catalyzes hydrolysis of the D-alanyl-D-alanine dipeptide.</text>
</comment>
<evidence type="ECO:0000256" key="9">
    <source>
        <dbReference type="HAMAP-Rule" id="MF_01924"/>
    </source>
</evidence>
<keyword evidence="7 9" id="KW-0482">Metalloprotease</keyword>
<reference evidence="11 12" key="1">
    <citation type="submission" date="2016-07" db="EMBL/GenBank/DDBJ databases">
        <title>Draft genome of Scalindua rubra, obtained from a brine-seawater interface in the Red Sea, sheds light on salt adaptation in anammox bacteria.</title>
        <authorList>
            <person name="Speth D.R."/>
            <person name="Lagkouvardos I."/>
            <person name="Wang Y."/>
            <person name="Qian P.-Y."/>
            <person name="Dutilh B.E."/>
            <person name="Jetten M.S."/>
        </authorList>
    </citation>
    <scope>NUCLEOTIDE SEQUENCE [LARGE SCALE GENOMIC DNA]</scope>
    <source>
        <strain evidence="11">BSI-1</strain>
    </source>
</reference>
<evidence type="ECO:0000256" key="10">
    <source>
        <dbReference type="PIRNR" id="PIRNR026671"/>
    </source>
</evidence>
<dbReference type="GO" id="GO:0008237">
    <property type="term" value="F:metallopeptidase activity"/>
    <property type="evidence" value="ECO:0007669"/>
    <property type="project" value="UniProtKB-KW"/>
</dbReference>
<feature type="binding site" evidence="9">
    <location>
        <position position="154"/>
    </location>
    <ligand>
        <name>Zn(2+)</name>
        <dbReference type="ChEBI" id="CHEBI:29105"/>
        <note>catalytic</note>
    </ligand>
</feature>
<keyword evidence="6 9" id="KW-0224">Dipeptidase</keyword>
<dbReference type="InterPro" id="IPR000755">
    <property type="entry name" value="A_A_dipeptidase"/>
</dbReference>
<keyword evidence="8 10" id="KW-0961">Cell wall biogenesis/degradation</keyword>
<feature type="site" description="Transition state stabilizer" evidence="9">
    <location>
        <position position="98"/>
    </location>
</feature>
<keyword evidence="4 9" id="KW-0378">Hydrolase</keyword>
<feature type="binding site" evidence="9">
    <location>
        <position position="225"/>
    </location>
    <ligand>
        <name>Zn(2+)</name>
        <dbReference type="ChEBI" id="CHEBI:29105"/>
        <note>catalytic</note>
    </ligand>
</feature>
<dbReference type="PATRIC" id="fig|1872076.5.peg.1613"/>
<comment type="cofactor">
    <cofactor evidence="9">
        <name>Zn(2+)</name>
        <dbReference type="ChEBI" id="CHEBI:29105"/>
    </cofactor>
    <text evidence="9">Binds 1 zinc ion per subunit.</text>
</comment>
<comment type="catalytic activity">
    <reaction evidence="1 9 10">
        <text>D-alanyl-D-alanine + H2O = 2 D-alanine</text>
        <dbReference type="Rhea" id="RHEA:20661"/>
        <dbReference type="ChEBI" id="CHEBI:15377"/>
        <dbReference type="ChEBI" id="CHEBI:57416"/>
        <dbReference type="ChEBI" id="CHEBI:57822"/>
        <dbReference type="EC" id="3.4.13.22"/>
    </reaction>
</comment>
<feature type="binding site" evidence="9">
    <location>
        <position position="147"/>
    </location>
    <ligand>
        <name>Zn(2+)</name>
        <dbReference type="ChEBI" id="CHEBI:29105"/>
        <note>catalytic</note>
    </ligand>
</feature>
<evidence type="ECO:0000256" key="1">
    <source>
        <dbReference type="ARBA" id="ARBA00001362"/>
    </source>
</evidence>
<comment type="similarity">
    <text evidence="9 10">Belongs to the peptidase M15D family.</text>
</comment>